<keyword evidence="2" id="KW-1185">Reference proteome</keyword>
<accession>A0A931N1M2</accession>
<comment type="caution">
    <text evidence="1">The sequence shown here is derived from an EMBL/GenBank/DDBJ whole genome shotgun (WGS) entry which is preliminary data.</text>
</comment>
<reference evidence="1" key="1">
    <citation type="submission" date="2020-11" db="EMBL/GenBank/DDBJ databases">
        <title>Nocardia NEAU-351.nov., a novel actinomycete isolated from the cow dung.</title>
        <authorList>
            <person name="Zhang X."/>
        </authorList>
    </citation>
    <scope>NUCLEOTIDE SEQUENCE</scope>
    <source>
        <strain evidence="1">NEAU-351</strain>
    </source>
</reference>
<dbReference type="RefSeq" id="WP_198428206.1">
    <property type="nucleotide sequence ID" value="NZ_JADMLG010000002.1"/>
</dbReference>
<dbReference type="AlphaFoldDB" id="A0A931N1M2"/>
<sequence>MIDTDEFGELVLTIRSDTDSPQPTDVRIELRAPRMFDTYAIDFEVRAVHPFAHVELGVRTLGGDGLADFLDALAEDFHGWHGARTWHSIDREFMLSAEHHGYVHLRWGLARRYLHGSLLAREWLFETTTLHAAGESIRTLATDMRTFLSAAS</sequence>
<dbReference type="Pfam" id="PF19739">
    <property type="entry name" value="DUF6228"/>
    <property type="match status" value="1"/>
</dbReference>
<dbReference type="Proteomes" id="UP000655751">
    <property type="component" value="Unassembled WGS sequence"/>
</dbReference>
<proteinExistence type="predicted"/>
<protein>
    <submittedName>
        <fullName evidence="1">Uncharacterized protein</fullName>
    </submittedName>
</protein>
<dbReference type="EMBL" id="JADMLG010000002">
    <property type="protein sequence ID" value="MBH0775852.1"/>
    <property type="molecule type" value="Genomic_DNA"/>
</dbReference>
<name>A0A931N1M2_9NOCA</name>
<organism evidence="1 2">
    <name type="scientific">Nocardia bovistercoris</name>
    <dbReference type="NCBI Taxonomy" id="2785916"/>
    <lineage>
        <taxon>Bacteria</taxon>
        <taxon>Bacillati</taxon>
        <taxon>Actinomycetota</taxon>
        <taxon>Actinomycetes</taxon>
        <taxon>Mycobacteriales</taxon>
        <taxon>Nocardiaceae</taxon>
        <taxon>Nocardia</taxon>
    </lineage>
</organism>
<gene>
    <name evidence="1" type="ORF">IT779_06085</name>
</gene>
<dbReference type="InterPro" id="IPR046196">
    <property type="entry name" value="DUF6228"/>
</dbReference>
<evidence type="ECO:0000313" key="1">
    <source>
        <dbReference type="EMBL" id="MBH0775852.1"/>
    </source>
</evidence>
<evidence type="ECO:0000313" key="2">
    <source>
        <dbReference type="Proteomes" id="UP000655751"/>
    </source>
</evidence>